<evidence type="ECO:0000313" key="2">
    <source>
        <dbReference type="EMBL" id="KAK1344787.1"/>
    </source>
</evidence>
<name>A0AA40I964_CNENI</name>
<dbReference type="Proteomes" id="UP001177744">
    <property type="component" value="Unassembled WGS sequence"/>
</dbReference>
<proteinExistence type="predicted"/>
<accession>A0AA40I964</accession>
<keyword evidence="3" id="KW-1185">Reference proteome</keyword>
<keyword evidence="1" id="KW-0472">Membrane</keyword>
<dbReference type="AlphaFoldDB" id="A0AA40I964"/>
<keyword evidence="1" id="KW-0812">Transmembrane</keyword>
<organism evidence="2 3">
    <name type="scientific">Cnephaeus nilssonii</name>
    <name type="common">Northern bat</name>
    <name type="synonym">Eptesicus nilssonii</name>
    <dbReference type="NCBI Taxonomy" id="3371016"/>
    <lineage>
        <taxon>Eukaryota</taxon>
        <taxon>Metazoa</taxon>
        <taxon>Chordata</taxon>
        <taxon>Craniata</taxon>
        <taxon>Vertebrata</taxon>
        <taxon>Euteleostomi</taxon>
        <taxon>Mammalia</taxon>
        <taxon>Eutheria</taxon>
        <taxon>Laurasiatheria</taxon>
        <taxon>Chiroptera</taxon>
        <taxon>Yangochiroptera</taxon>
        <taxon>Vespertilionidae</taxon>
        <taxon>Cnephaeus</taxon>
    </lineage>
</organism>
<feature type="transmembrane region" description="Helical" evidence="1">
    <location>
        <begin position="32"/>
        <end position="50"/>
    </location>
</feature>
<evidence type="ECO:0000313" key="3">
    <source>
        <dbReference type="Proteomes" id="UP001177744"/>
    </source>
</evidence>
<protein>
    <recommendedName>
        <fullName evidence="4">Small integral membrane protein 22</fullName>
    </recommendedName>
</protein>
<evidence type="ECO:0000256" key="1">
    <source>
        <dbReference type="SAM" id="Phobius"/>
    </source>
</evidence>
<gene>
    <name evidence="2" type="ORF">QTO34_013488</name>
</gene>
<reference evidence="2" key="1">
    <citation type="submission" date="2023-06" db="EMBL/GenBank/DDBJ databases">
        <title>Reference genome for the Northern bat (Eptesicus nilssonii), a most northern bat species.</title>
        <authorList>
            <person name="Laine V.N."/>
            <person name="Pulliainen A.T."/>
            <person name="Lilley T.M."/>
        </authorList>
    </citation>
    <scope>NUCLEOTIDE SEQUENCE</scope>
    <source>
        <strain evidence="2">BLF_Eptnil</strain>
        <tissue evidence="2">Kidney</tissue>
    </source>
</reference>
<evidence type="ECO:0008006" key="4">
    <source>
        <dbReference type="Google" id="ProtNLM"/>
    </source>
</evidence>
<comment type="caution">
    <text evidence="2">The sequence shown here is derived from an EMBL/GenBank/DDBJ whole genome shotgun (WGS) entry which is preliminary data.</text>
</comment>
<sequence length="132" mass="14660">MANLKDLETTAEEVLQKLKSNQLFQSKWDTTYFIIFLIVLGVLLLLLLLICFNCCCSPCRFCCRCCRCCYHCCHRCSRCCSRCCPRCCPPHSSRSQTMSAKQVSPLALEGQELHWDGGEAAGAPLDGGLAGN</sequence>
<dbReference type="EMBL" id="JAULJE010000003">
    <property type="protein sequence ID" value="KAK1344787.1"/>
    <property type="molecule type" value="Genomic_DNA"/>
</dbReference>
<keyword evidence="1" id="KW-1133">Transmembrane helix</keyword>